<reference evidence="1 2" key="1">
    <citation type="submission" date="2014-07" db="EMBL/GenBank/DDBJ databases">
        <authorList>
            <person name="Wibberg Daniel"/>
        </authorList>
    </citation>
    <scope>NUCLEOTIDE SEQUENCE [LARGE SCALE GENOMIC DNA]</scope>
</reference>
<dbReference type="AlphaFoldDB" id="A0A090IPT2"/>
<dbReference type="Proteomes" id="UP000040576">
    <property type="component" value="Unassembled WGS sequence"/>
</dbReference>
<name>A0A090IPT2_9BACI</name>
<keyword evidence="2" id="KW-1185">Reference proteome</keyword>
<evidence type="ECO:0000313" key="2">
    <source>
        <dbReference type="Proteomes" id="UP000040576"/>
    </source>
</evidence>
<sequence length="32" mass="3259">MTNSFLFDCLSDITSHVAAICGSALVTAAMAP</sequence>
<gene>
    <name evidence="1" type="ORF">BT1A1_0205</name>
</gene>
<dbReference type="EMBL" id="CCRF01000009">
    <property type="protein sequence ID" value="CEE00066.1"/>
    <property type="molecule type" value="Genomic_DNA"/>
</dbReference>
<evidence type="ECO:0000313" key="1">
    <source>
        <dbReference type="EMBL" id="CEE00066.1"/>
    </source>
</evidence>
<protein>
    <submittedName>
        <fullName evidence="1">Uncharacterized protein</fullName>
    </submittedName>
</protein>
<proteinExistence type="predicted"/>
<accession>A0A090IPT2</accession>
<organism evidence="1 2">
    <name type="scientific">Caldibacillus thermoamylovorans</name>
    <dbReference type="NCBI Taxonomy" id="35841"/>
    <lineage>
        <taxon>Bacteria</taxon>
        <taxon>Bacillati</taxon>
        <taxon>Bacillota</taxon>
        <taxon>Bacilli</taxon>
        <taxon>Bacillales</taxon>
        <taxon>Bacillaceae</taxon>
        <taxon>Caldibacillus</taxon>
    </lineage>
</organism>